<dbReference type="InterPro" id="IPR008207">
    <property type="entry name" value="Sig_transdc_His_kin_Hpt_dom"/>
</dbReference>
<dbReference type="PROSITE" id="PS50110">
    <property type="entry name" value="RESPONSE_REGULATORY"/>
    <property type="match status" value="1"/>
</dbReference>
<dbReference type="Gene3D" id="3.40.50.2300">
    <property type="match status" value="1"/>
</dbReference>
<dbReference type="GO" id="GO:0005886">
    <property type="term" value="C:plasma membrane"/>
    <property type="evidence" value="ECO:0007669"/>
    <property type="project" value="UniProtKB-SubCell"/>
</dbReference>
<evidence type="ECO:0000256" key="7">
    <source>
        <dbReference type="ARBA" id="ARBA00022989"/>
    </source>
</evidence>
<sequence>MTHPPAAPSSLDAPTSGSRILLVEDCAPNQMLAAAILGSAGHTVDVVENGRTAVAAVARGGYDLVLMDLAMPEMDGLTAARLMRDLPPPLCRIPIIAITADSQESDRARCLAAGMDDHLAKPFDRAALLERVAHWLGRVAGLHAMARTPGTAPAAATAGVEMLDRATLDQLGADLDAEVLADVLRQFADETMERLERIAAETDLALLAREAHTLKSTAGTFGAPTLAAAARALELACRAGSADEAEALRIAIPDLARAAIDAYRRAGYLG</sequence>
<keyword evidence="2" id="KW-1003">Cell membrane</keyword>
<comment type="subcellular location">
    <subcellularLocation>
        <location evidence="1">Cell membrane</location>
        <topology evidence="1">Multi-pass membrane protein</topology>
    </subcellularLocation>
</comment>
<evidence type="ECO:0000256" key="10">
    <source>
        <dbReference type="PROSITE-ProRule" id="PRU00110"/>
    </source>
</evidence>
<dbReference type="Proteomes" id="UP000245629">
    <property type="component" value="Chromosome 2"/>
</dbReference>
<evidence type="ECO:0000259" key="12">
    <source>
        <dbReference type="PROSITE" id="PS50110"/>
    </source>
</evidence>
<keyword evidence="4" id="KW-0812">Transmembrane</keyword>
<keyword evidence="8" id="KW-0902">Two-component regulatory system</keyword>
<gene>
    <name evidence="14" type="ORF">DEW08_18120</name>
</gene>
<evidence type="ECO:0000256" key="3">
    <source>
        <dbReference type="ARBA" id="ARBA00022553"/>
    </source>
</evidence>
<dbReference type="GO" id="GO:0000160">
    <property type="term" value="P:phosphorelay signal transduction system"/>
    <property type="evidence" value="ECO:0007669"/>
    <property type="project" value="UniProtKB-KW"/>
</dbReference>
<keyword evidence="9" id="KW-0472">Membrane</keyword>
<keyword evidence="15" id="KW-1185">Reference proteome</keyword>
<evidence type="ECO:0000256" key="6">
    <source>
        <dbReference type="ARBA" id="ARBA00022840"/>
    </source>
</evidence>
<proteinExistence type="predicted"/>
<keyword evidence="6" id="KW-0067">ATP-binding</keyword>
<protein>
    <submittedName>
        <fullName evidence="14">Response regulator</fullName>
    </submittedName>
</protein>
<dbReference type="OrthoDB" id="9801602at2"/>
<feature type="modified residue" description="4-aspartylphosphate" evidence="11">
    <location>
        <position position="68"/>
    </location>
</feature>
<dbReference type="InterPro" id="IPR036641">
    <property type="entry name" value="HPT_dom_sf"/>
</dbReference>
<dbReference type="Gene3D" id="1.20.120.160">
    <property type="entry name" value="HPT domain"/>
    <property type="match status" value="1"/>
</dbReference>
<evidence type="ECO:0000313" key="14">
    <source>
        <dbReference type="EMBL" id="AWK87849.1"/>
    </source>
</evidence>
<dbReference type="AlphaFoldDB" id="A0A2S2CTQ4"/>
<keyword evidence="3 11" id="KW-0597">Phosphoprotein</keyword>
<dbReference type="PANTHER" id="PTHR45339">
    <property type="entry name" value="HYBRID SIGNAL TRANSDUCTION HISTIDINE KINASE J"/>
    <property type="match status" value="1"/>
</dbReference>
<dbReference type="PROSITE" id="PS50894">
    <property type="entry name" value="HPT"/>
    <property type="match status" value="1"/>
</dbReference>
<dbReference type="InterPro" id="IPR011006">
    <property type="entry name" value="CheY-like_superfamily"/>
</dbReference>
<organism evidence="14 15">
    <name type="scientific">Azospirillum thermophilum</name>
    <dbReference type="NCBI Taxonomy" id="2202148"/>
    <lineage>
        <taxon>Bacteria</taxon>
        <taxon>Pseudomonadati</taxon>
        <taxon>Pseudomonadota</taxon>
        <taxon>Alphaproteobacteria</taxon>
        <taxon>Rhodospirillales</taxon>
        <taxon>Azospirillaceae</taxon>
        <taxon>Azospirillum</taxon>
    </lineage>
</organism>
<evidence type="ECO:0000256" key="4">
    <source>
        <dbReference type="ARBA" id="ARBA00022692"/>
    </source>
</evidence>
<evidence type="ECO:0000259" key="13">
    <source>
        <dbReference type="PROSITE" id="PS50894"/>
    </source>
</evidence>
<dbReference type="InterPro" id="IPR001789">
    <property type="entry name" value="Sig_transdc_resp-reg_receiver"/>
</dbReference>
<evidence type="ECO:0000256" key="11">
    <source>
        <dbReference type="PROSITE-ProRule" id="PRU00169"/>
    </source>
</evidence>
<evidence type="ECO:0000256" key="9">
    <source>
        <dbReference type="ARBA" id="ARBA00023136"/>
    </source>
</evidence>
<dbReference type="Pfam" id="PF00072">
    <property type="entry name" value="Response_reg"/>
    <property type="match status" value="1"/>
</dbReference>
<evidence type="ECO:0000256" key="8">
    <source>
        <dbReference type="ARBA" id="ARBA00023012"/>
    </source>
</evidence>
<dbReference type="SUPFAM" id="SSF52172">
    <property type="entry name" value="CheY-like"/>
    <property type="match status" value="1"/>
</dbReference>
<dbReference type="RefSeq" id="WP_109329500.1">
    <property type="nucleotide sequence ID" value="NZ_CP029353.1"/>
</dbReference>
<evidence type="ECO:0000256" key="1">
    <source>
        <dbReference type="ARBA" id="ARBA00004651"/>
    </source>
</evidence>
<dbReference type="KEGG" id="azz:DEW08_18120"/>
<accession>A0A2S2CTQ4</accession>
<name>A0A2S2CTQ4_9PROT</name>
<feature type="domain" description="Response regulatory" evidence="12">
    <location>
        <begin position="19"/>
        <end position="136"/>
    </location>
</feature>
<evidence type="ECO:0000256" key="5">
    <source>
        <dbReference type="ARBA" id="ARBA00022741"/>
    </source>
</evidence>
<feature type="domain" description="HPt" evidence="13">
    <location>
        <begin position="173"/>
        <end position="270"/>
    </location>
</feature>
<dbReference type="PANTHER" id="PTHR45339:SF1">
    <property type="entry name" value="HYBRID SIGNAL TRANSDUCTION HISTIDINE KINASE J"/>
    <property type="match status" value="1"/>
</dbReference>
<keyword evidence="5" id="KW-0547">Nucleotide-binding</keyword>
<dbReference type="SMART" id="SM00448">
    <property type="entry name" value="REC"/>
    <property type="match status" value="1"/>
</dbReference>
<evidence type="ECO:0000313" key="15">
    <source>
        <dbReference type="Proteomes" id="UP000245629"/>
    </source>
</evidence>
<reference evidence="15" key="1">
    <citation type="submission" date="2018-05" db="EMBL/GenBank/DDBJ databases">
        <title>Azospirillum thermophila sp. nov., a novel isolated from hot spring.</title>
        <authorList>
            <person name="Zhao Z."/>
        </authorList>
    </citation>
    <scope>NUCLEOTIDE SEQUENCE [LARGE SCALE GENOMIC DNA]</scope>
    <source>
        <strain evidence="15">CFH 70021</strain>
    </source>
</reference>
<evidence type="ECO:0000256" key="2">
    <source>
        <dbReference type="ARBA" id="ARBA00022475"/>
    </source>
</evidence>
<dbReference type="SUPFAM" id="SSF47226">
    <property type="entry name" value="Histidine-containing phosphotransfer domain, HPT domain"/>
    <property type="match status" value="1"/>
</dbReference>
<dbReference type="GO" id="GO:0005524">
    <property type="term" value="F:ATP binding"/>
    <property type="evidence" value="ECO:0007669"/>
    <property type="project" value="UniProtKB-KW"/>
</dbReference>
<dbReference type="EMBL" id="CP029353">
    <property type="protein sequence ID" value="AWK87849.1"/>
    <property type="molecule type" value="Genomic_DNA"/>
</dbReference>
<dbReference type="Pfam" id="PF01627">
    <property type="entry name" value="Hpt"/>
    <property type="match status" value="1"/>
</dbReference>
<keyword evidence="7" id="KW-1133">Transmembrane helix</keyword>
<dbReference type="CDD" id="cd17546">
    <property type="entry name" value="REC_hyHK_CKI1_RcsC-like"/>
    <property type="match status" value="1"/>
</dbReference>
<dbReference type="GO" id="GO:0004672">
    <property type="term" value="F:protein kinase activity"/>
    <property type="evidence" value="ECO:0007669"/>
    <property type="project" value="UniProtKB-ARBA"/>
</dbReference>
<feature type="modified residue" description="Phosphohistidine" evidence="10">
    <location>
        <position position="212"/>
    </location>
</feature>